<keyword evidence="3" id="KW-1185">Reference proteome</keyword>
<dbReference type="SUPFAM" id="SSF54427">
    <property type="entry name" value="NTF2-like"/>
    <property type="match status" value="1"/>
</dbReference>
<proteinExistence type="predicted"/>
<feature type="domain" description="SnoaL-like" evidence="1">
    <location>
        <begin position="10"/>
        <end position="106"/>
    </location>
</feature>
<dbReference type="Gene3D" id="3.10.450.50">
    <property type="match status" value="1"/>
</dbReference>
<evidence type="ECO:0000259" key="1">
    <source>
        <dbReference type="Pfam" id="PF12680"/>
    </source>
</evidence>
<comment type="caution">
    <text evidence="2">The sequence shown here is derived from an EMBL/GenBank/DDBJ whole genome shotgun (WGS) entry which is preliminary data.</text>
</comment>
<name>A0ABQ5UDE6_9HYPH</name>
<gene>
    <name evidence="2" type="ORF">GCM10007913_14180</name>
</gene>
<dbReference type="Proteomes" id="UP001161406">
    <property type="component" value="Unassembled WGS sequence"/>
</dbReference>
<dbReference type="EMBL" id="BSNG01000001">
    <property type="protein sequence ID" value="GLQ09486.1"/>
    <property type="molecule type" value="Genomic_DNA"/>
</dbReference>
<evidence type="ECO:0000313" key="2">
    <source>
        <dbReference type="EMBL" id="GLQ09486.1"/>
    </source>
</evidence>
<dbReference type="Pfam" id="PF12680">
    <property type="entry name" value="SnoaL_2"/>
    <property type="match status" value="1"/>
</dbReference>
<sequence length="121" mass="13547">MTPLQCVQLQFEAYNERDLPRFLSAFAEDVRSFRLPDMTPLLAGKAAYGEFYARERFVHEGLRAEVINRIALGNTVIDHEMIHGLGPEPIETAIMFVIRDGLIAEVFAIPGKLPSKALTDS</sequence>
<dbReference type="InterPro" id="IPR037401">
    <property type="entry name" value="SnoaL-like"/>
</dbReference>
<reference evidence="2" key="2">
    <citation type="submission" date="2023-01" db="EMBL/GenBank/DDBJ databases">
        <title>Draft genome sequence of Devosia yakushimensis strain NBRC 103855.</title>
        <authorList>
            <person name="Sun Q."/>
            <person name="Mori K."/>
        </authorList>
    </citation>
    <scope>NUCLEOTIDE SEQUENCE</scope>
    <source>
        <strain evidence="2">NBRC 103855</strain>
    </source>
</reference>
<protein>
    <recommendedName>
        <fullName evidence="1">SnoaL-like domain-containing protein</fullName>
    </recommendedName>
</protein>
<organism evidence="2 3">
    <name type="scientific">Devosia yakushimensis</name>
    <dbReference type="NCBI Taxonomy" id="470028"/>
    <lineage>
        <taxon>Bacteria</taxon>
        <taxon>Pseudomonadati</taxon>
        <taxon>Pseudomonadota</taxon>
        <taxon>Alphaproteobacteria</taxon>
        <taxon>Hyphomicrobiales</taxon>
        <taxon>Devosiaceae</taxon>
        <taxon>Devosia</taxon>
    </lineage>
</organism>
<evidence type="ECO:0000313" key="3">
    <source>
        <dbReference type="Proteomes" id="UP001161406"/>
    </source>
</evidence>
<accession>A0ABQ5UDE6</accession>
<reference evidence="2" key="1">
    <citation type="journal article" date="2014" name="Int. J. Syst. Evol. Microbiol.">
        <title>Complete genome of a new Firmicutes species belonging to the dominant human colonic microbiota ('Ruminococcus bicirculans') reveals two chromosomes and a selective capacity to utilize plant glucans.</title>
        <authorList>
            <consortium name="NISC Comparative Sequencing Program"/>
            <person name="Wegmann U."/>
            <person name="Louis P."/>
            <person name="Goesmann A."/>
            <person name="Henrissat B."/>
            <person name="Duncan S.H."/>
            <person name="Flint H.J."/>
        </authorList>
    </citation>
    <scope>NUCLEOTIDE SEQUENCE</scope>
    <source>
        <strain evidence="2">NBRC 103855</strain>
    </source>
</reference>
<dbReference type="InterPro" id="IPR032710">
    <property type="entry name" value="NTF2-like_dom_sf"/>
</dbReference>